<name>A0A139RMZ2_STROR</name>
<dbReference type="EMBL" id="LQZE01000140">
    <property type="protein sequence ID" value="KXU16132.1"/>
    <property type="molecule type" value="Genomic_DNA"/>
</dbReference>
<dbReference type="Proteomes" id="UP000072989">
    <property type="component" value="Unassembled WGS sequence"/>
</dbReference>
<gene>
    <name evidence="1" type="ORF">SORDD15_00986</name>
    <name evidence="2" type="ORF">SORDD17_00654</name>
</gene>
<evidence type="ECO:0000313" key="3">
    <source>
        <dbReference type="Proteomes" id="UP000070678"/>
    </source>
</evidence>
<protein>
    <submittedName>
        <fullName evidence="2">Uncharacterized protein</fullName>
    </submittedName>
</protein>
<dbReference type="AlphaFoldDB" id="A0A139RMZ2"/>
<sequence>MASIKKNYQEGIIGAGLHGQAFKPECFWLMREAPVRHRQIR</sequence>
<reference evidence="3 4" key="1">
    <citation type="submission" date="2016-01" db="EMBL/GenBank/DDBJ databases">
        <title>Highly variable Streptococcus oralis are common among viridans streptococci isolated from primates.</title>
        <authorList>
            <person name="Denapaite D."/>
            <person name="Rieger M."/>
            <person name="Koendgen S."/>
            <person name="Brueckner R."/>
            <person name="Ochigava I."/>
            <person name="Kappeler P."/>
            <person name="Maetz-Rensing K."/>
            <person name="Leendertz F."/>
            <person name="Hakenbeck R."/>
        </authorList>
    </citation>
    <scope>NUCLEOTIDE SEQUENCE [LARGE SCALE GENOMIC DNA]</scope>
    <source>
        <strain evidence="1 3">DD15</strain>
        <strain evidence="2 4">DD17</strain>
    </source>
</reference>
<evidence type="ECO:0000313" key="1">
    <source>
        <dbReference type="EMBL" id="KXT80936.1"/>
    </source>
</evidence>
<dbReference type="RefSeq" id="WP_277727050.1">
    <property type="nucleotide sequence ID" value="NZ_KQ970796.1"/>
</dbReference>
<dbReference type="Proteomes" id="UP000070678">
    <property type="component" value="Unassembled WGS sequence"/>
</dbReference>
<dbReference type="EMBL" id="LQNX01000057">
    <property type="protein sequence ID" value="KXT80936.1"/>
    <property type="molecule type" value="Genomic_DNA"/>
</dbReference>
<evidence type="ECO:0000313" key="2">
    <source>
        <dbReference type="EMBL" id="KXU16132.1"/>
    </source>
</evidence>
<organism evidence="2 4">
    <name type="scientific">Streptococcus oralis</name>
    <dbReference type="NCBI Taxonomy" id="1303"/>
    <lineage>
        <taxon>Bacteria</taxon>
        <taxon>Bacillati</taxon>
        <taxon>Bacillota</taxon>
        <taxon>Bacilli</taxon>
        <taxon>Lactobacillales</taxon>
        <taxon>Streptococcaceae</taxon>
        <taxon>Streptococcus</taxon>
    </lineage>
</organism>
<accession>A0A139RMZ2</accession>
<comment type="caution">
    <text evidence="2">The sequence shown here is derived from an EMBL/GenBank/DDBJ whole genome shotgun (WGS) entry which is preliminary data.</text>
</comment>
<evidence type="ECO:0000313" key="4">
    <source>
        <dbReference type="Proteomes" id="UP000072989"/>
    </source>
</evidence>
<dbReference type="PATRIC" id="fig|1303.78.peg.1048"/>
<proteinExistence type="predicted"/>